<dbReference type="Proteomes" id="UP000029223">
    <property type="component" value="Unassembled WGS sequence"/>
</dbReference>
<accession>A0ABQ0JA41</accession>
<name>A0ABQ0JA41_9VIBR</name>
<organism evidence="1 2">
    <name type="scientific">Vibrio variabilis</name>
    <dbReference type="NCBI Taxonomy" id="990271"/>
    <lineage>
        <taxon>Bacteria</taxon>
        <taxon>Pseudomonadati</taxon>
        <taxon>Pseudomonadota</taxon>
        <taxon>Gammaproteobacteria</taxon>
        <taxon>Vibrionales</taxon>
        <taxon>Vibrionaceae</taxon>
        <taxon>Vibrio</taxon>
    </lineage>
</organism>
<proteinExistence type="predicted"/>
<gene>
    <name evidence="1" type="ORF">JCM19239_552</name>
</gene>
<dbReference type="EMBL" id="BBMS01000011">
    <property type="protein sequence ID" value="GAL25611.1"/>
    <property type="molecule type" value="Genomic_DNA"/>
</dbReference>
<evidence type="ECO:0000313" key="2">
    <source>
        <dbReference type="Proteomes" id="UP000029223"/>
    </source>
</evidence>
<keyword evidence="2" id="KW-1185">Reference proteome</keyword>
<protein>
    <submittedName>
        <fullName evidence="1">Glycosyltransferase SypN</fullName>
    </submittedName>
</protein>
<comment type="caution">
    <text evidence="1">The sequence shown here is derived from an EMBL/GenBank/DDBJ whole genome shotgun (WGS) entry which is preliminary data.</text>
</comment>
<dbReference type="SUPFAM" id="SSF53756">
    <property type="entry name" value="UDP-Glycosyltransferase/glycogen phosphorylase"/>
    <property type="match status" value="1"/>
</dbReference>
<dbReference type="Gene3D" id="3.40.50.11010">
    <property type="match status" value="1"/>
</dbReference>
<dbReference type="Gene3D" id="3.40.50.2000">
    <property type="entry name" value="Glycogen Phosphorylase B"/>
    <property type="match status" value="1"/>
</dbReference>
<reference evidence="2" key="1">
    <citation type="submission" date="2014-09" db="EMBL/GenBank/DDBJ databases">
        <title>Vibrio variabilis JCM 19239. (C206) whole genome shotgun sequence.</title>
        <authorList>
            <person name="Sawabe T."/>
            <person name="Meirelles P."/>
            <person name="Nakanishi M."/>
            <person name="Sayaka M."/>
            <person name="Hattori M."/>
            <person name="Ohkuma M."/>
        </authorList>
    </citation>
    <scope>NUCLEOTIDE SEQUENCE [LARGE SCALE GENOMIC DNA]</scope>
    <source>
        <strain evidence="2">JCM 19239</strain>
    </source>
</reference>
<sequence>MRDLIVFGEDFGALPSSTQHLVKRLAKKRQVLWINSIGLRKPNFNLKDAKRALDKLLGKGKSQTFARGEVIKPASMTVATIKTFPAPKSHWARTLTAKAMLRQLRPMIEKLNLHDPIVWTSLPTAADVCRLLDKRSTVYYCGDDFGSLAGVDHETVLEHEKSLVEHASLVITASDKLYGKFPLDKTCLLTHGVDSVQFSSPTQPASDLPNRGRPTAGFYGSLSDWLDYDLINQTIAAMPDWDFVFIGQCELAKHPFIEQTTSFALDQNHITSYLVTANIGP</sequence>
<evidence type="ECO:0000313" key="1">
    <source>
        <dbReference type="EMBL" id="GAL25611.1"/>
    </source>
</evidence>